<dbReference type="GO" id="GO:0008417">
    <property type="term" value="F:fucosyltransferase activity"/>
    <property type="evidence" value="ECO:0007669"/>
    <property type="project" value="InterPro"/>
</dbReference>
<dbReference type="AlphaFoldDB" id="A0A7W7K2D1"/>
<dbReference type="PANTHER" id="PTHR11929:SF194">
    <property type="entry name" value="ALPHA-(1,3)-FUCOSYLTRANSFERASE 10"/>
    <property type="match status" value="1"/>
</dbReference>
<evidence type="ECO:0000256" key="3">
    <source>
        <dbReference type="ARBA" id="ARBA00022679"/>
    </source>
</evidence>
<dbReference type="SUPFAM" id="SSF53756">
    <property type="entry name" value="UDP-Glycosyltransferase/glycogen phosphorylase"/>
    <property type="match status" value="1"/>
</dbReference>
<protein>
    <recommendedName>
        <fullName evidence="4">Fucosyltransferase C-terminal domain-containing protein</fullName>
    </recommendedName>
</protein>
<name>A0A7W7K2D1_9SPHN</name>
<sequence length="334" mass="38151">MRARVNLLTRHAYPLYTQHIGAQFSEKVELVENGDGGDWDLAIVFEGMSIPAALTVREGGLVFVSGEPPEIGIYPPGFLAQFDRVYSAKPGRHPDAVRIQHFNNWHFGYNGSEQSYRYDHAALRALPIPEKTRDISVVTSNLSYLPNHFKRLHLIERFRQRFGERIDFFGRPHRFVEYKDEALLPYRFHLCFENSGVPGLWTEKIADPILGYAVPIYAGAPDIEKFFPGAVIRLDLDDPAAAEAVVANVLDHAEEIYQTRLPALIEARRRLIEEHDLTALILAELGRVQDAPPRAVRLAPPQAFADFNWRELGSRMHRRMRTLATRAAYRLRGW</sequence>
<accession>A0A7W7K2D1</accession>
<dbReference type="EMBL" id="JACHLN010000002">
    <property type="protein sequence ID" value="MBB4839786.1"/>
    <property type="molecule type" value="Genomic_DNA"/>
</dbReference>
<dbReference type="Gene3D" id="3.40.50.11660">
    <property type="entry name" value="Glycosyl transferase family 10, C-terminal domain"/>
    <property type="match status" value="1"/>
</dbReference>
<proteinExistence type="inferred from homology"/>
<comment type="caution">
    <text evidence="5">The sequence shown here is derived from an EMBL/GenBank/DDBJ whole genome shotgun (WGS) entry which is preliminary data.</text>
</comment>
<dbReference type="Pfam" id="PF00852">
    <property type="entry name" value="Glyco_transf_10"/>
    <property type="match status" value="1"/>
</dbReference>
<evidence type="ECO:0000259" key="4">
    <source>
        <dbReference type="Pfam" id="PF00852"/>
    </source>
</evidence>
<evidence type="ECO:0000256" key="1">
    <source>
        <dbReference type="ARBA" id="ARBA00008919"/>
    </source>
</evidence>
<dbReference type="InterPro" id="IPR038577">
    <property type="entry name" value="GT10-like_C_sf"/>
</dbReference>
<dbReference type="GO" id="GO:0016020">
    <property type="term" value="C:membrane"/>
    <property type="evidence" value="ECO:0007669"/>
    <property type="project" value="InterPro"/>
</dbReference>
<keyword evidence="6" id="KW-1185">Reference proteome</keyword>
<dbReference type="InterPro" id="IPR055270">
    <property type="entry name" value="Glyco_tran_10_C"/>
</dbReference>
<dbReference type="RefSeq" id="WP_184168170.1">
    <property type="nucleotide sequence ID" value="NZ_JACHLN010000002.1"/>
</dbReference>
<reference evidence="5 6" key="1">
    <citation type="submission" date="2020-08" db="EMBL/GenBank/DDBJ databases">
        <title>Functional genomics of gut bacteria from endangered species of beetles.</title>
        <authorList>
            <person name="Carlos-Shanley C."/>
        </authorList>
    </citation>
    <scope>NUCLEOTIDE SEQUENCE [LARGE SCALE GENOMIC DNA]</scope>
    <source>
        <strain evidence="5 6">S00224</strain>
    </source>
</reference>
<evidence type="ECO:0000313" key="5">
    <source>
        <dbReference type="EMBL" id="MBB4839786.1"/>
    </source>
</evidence>
<gene>
    <name evidence="5" type="ORF">HNP52_002855</name>
</gene>
<keyword evidence="2" id="KW-0328">Glycosyltransferase</keyword>
<dbReference type="Proteomes" id="UP000575241">
    <property type="component" value="Unassembled WGS sequence"/>
</dbReference>
<evidence type="ECO:0000256" key="2">
    <source>
        <dbReference type="ARBA" id="ARBA00022676"/>
    </source>
</evidence>
<dbReference type="PANTHER" id="PTHR11929">
    <property type="entry name" value="ALPHA- 1,3 -FUCOSYLTRANSFERASE"/>
    <property type="match status" value="1"/>
</dbReference>
<keyword evidence="3" id="KW-0808">Transferase</keyword>
<feature type="domain" description="Fucosyltransferase C-terminal" evidence="4">
    <location>
        <begin position="129"/>
        <end position="232"/>
    </location>
</feature>
<evidence type="ECO:0000313" key="6">
    <source>
        <dbReference type="Proteomes" id="UP000575241"/>
    </source>
</evidence>
<dbReference type="InterPro" id="IPR001503">
    <property type="entry name" value="Glyco_trans_10"/>
</dbReference>
<comment type="similarity">
    <text evidence="1">Belongs to the glycosyltransferase 10 family.</text>
</comment>
<organism evidence="5 6">
    <name type="scientific">Sphingomonas kyeonggiensis</name>
    <dbReference type="NCBI Taxonomy" id="1268553"/>
    <lineage>
        <taxon>Bacteria</taxon>
        <taxon>Pseudomonadati</taxon>
        <taxon>Pseudomonadota</taxon>
        <taxon>Alphaproteobacteria</taxon>
        <taxon>Sphingomonadales</taxon>
        <taxon>Sphingomonadaceae</taxon>
        <taxon>Sphingomonas</taxon>
    </lineage>
</organism>